<keyword evidence="1" id="KW-0812">Transmembrane</keyword>
<evidence type="ECO:0000313" key="3">
    <source>
        <dbReference type="Proteomes" id="UP000634134"/>
    </source>
</evidence>
<evidence type="ECO:0000313" key="2">
    <source>
        <dbReference type="EMBL" id="MBE9465730.1"/>
    </source>
</evidence>
<dbReference type="Gene3D" id="1.25.40.10">
    <property type="entry name" value="Tetratricopeptide repeat domain"/>
    <property type="match status" value="1"/>
</dbReference>
<keyword evidence="1" id="KW-1133">Transmembrane helix</keyword>
<dbReference type="EMBL" id="JACYGY010000002">
    <property type="protein sequence ID" value="MBE9465730.1"/>
    <property type="molecule type" value="Genomic_DNA"/>
</dbReference>
<proteinExistence type="predicted"/>
<dbReference type="InterPro" id="IPR011990">
    <property type="entry name" value="TPR-like_helical_dom_sf"/>
</dbReference>
<gene>
    <name evidence="2" type="ORF">IEE83_27960</name>
</gene>
<dbReference type="Proteomes" id="UP000634134">
    <property type="component" value="Unassembled WGS sequence"/>
</dbReference>
<comment type="caution">
    <text evidence="2">The sequence shown here is derived from an EMBL/GenBank/DDBJ whole genome shotgun (WGS) entry which is preliminary data.</text>
</comment>
<protein>
    <recommendedName>
        <fullName evidence="4">Tetratricopeptide repeat protein</fullName>
    </recommendedName>
</protein>
<sequence>MEQRIEDYFERQLSVEEKERFEEELRTNPELADSVAFYLLVKQSAKEDIREKILAEKHAEWQQLSKNPSKTITRQLMYYAAAAIVLIAFGLGWFFLNSGIKEKEQLANIYVEENFSTLSVHMDGKADSLQQAINEYNKGNYQKTSSIIQAVLKRDPENAEVQKIAGIVSLKLKNYDNAITYFHQLGDQKNLFSNPGRFYEAIAHLQRGLPVDKKVADNLLNEVIDSNLEGKEEAVKWVK</sequence>
<accession>A0ABR9WJY0</accession>
<organism evidence="2 3">
    <name type="scientific">Dyadobacter subterraneus</name>
    <dbReference type="NCBI Taxonomy" id="2773304"/>
    <lineage>
        <taxon>Bacteria</taxon>
        <taxon>Pseudomonadati</taxon>
        <taxon>Bacteroidota</taxon>
        <taxon>Cytophagia</taxon>
        <taxon>Cytophagales</taxon>
        <taxon>Spirosomataceae</taxon>
        <taxon>Dyadobacter</taxon>
    </lineage>
</organism>
<feature type="transmembrane region" description="Helical" evidence="1">
    <location>
        <begin position="76"/>
        <end position="96"/>
    </location>
</feature>
<evidence type="ECO:0000256" key="1">
    <source>
        <dbReference type="SAM" id="Phobius"/>
    </source>
</evidence>
<dbReference type="SUPFAM" id="SSF48452">
    <property type="entry name" value="TPR-like"/>
    <property type="match status" value="1"/>
</dbReference>
<name>A0ABR9WJY0_9BACT</name>
<evidence type="ECO:0008006" key="4">
    <source>
        <dbReference type="Google" id="ProtNLM"/>
    </source>
</evidence>
<reference evidence="3" key="1">
    <citation type="submission" date="2023-07" db="EMBL/GenBank/DDBJ databases">
        <title>Dyadobacter sp. nov 'subterranea' isolated from contaminted grondwater.</title>
        <authorList>
            <person name="Szabo I."/>
            <person name="Al-Omari J."/>
            <person name="Szerdahelyi S.G."/>
            <person name="Rado J."/>
        </authorList>
    </citation>
    <scope>NUCLEOTIDE SEQUENCE [LARGE SCALE GENOMIC DNA]</scope>
    <source>
        <strain evidence="3">UP-52</strain>
    </source>
</reference>
<keyword evidence="1" id="KW-0472">Membrane</keyword>
<keyword evidence="3" id="KW-1185">Reference proteome</keyword>
<dbReference type="RefSeq" id="WP_194124023.1">
    <property type="nucleotide sequence ID" value="NZ_JACYGY010000002.1"/>
</dbReference>